<protein>
    <submittedName>
        <fullName evidence="1">Uncharacterized protein</fullName>
    </submittedName>
</protein>
<proteinExistence type="predicted"/>
<accession>S7MD91</accession>
<organism evidence="1 2">
    <name type="scientific">Myotis brandtii</name>
    <name type="common">Brandt's bat</name>
    <dbReference type="NCBI Taxonomy" id="109478"/>
    <lineage>
        <taxon>Eukaryota</taxon>
        <taxon>Metazoa</taxon>
        <taxon>Chordata</taxon>
        <taxon>Craniata</taxon>
        <taxon>Vertebrata</taxon>
        <taxon>Euteleostomi</taxon>
        <taxon>Mammalia</taxon>
        <taxon>Eutheria</taxon>
        <taxon>Laurasiatheria</taxon>
        <taxon>Chiroptera</taxon>
        <taxon>Yangochiroptera</taxon>
        <taxon>Vespertilionidae</taxon>
        <taxon>Myotis</taxon>
    </lineage>
</organism>
<sequence length="102" mass="11134">MEWEHRVPRGRLHRAGLITTPLTGQAQGPAPPDLGSCLGHLPIGNWAQFPLPIPTFHVIHSPLTDSNPEVPPLAVKETAPLLPPRGACGNVYLFFQLVLHKK</sequence>
<name>S7MD91_MYOBR</name>
<gene>
    <name evidence="1" type="ORF">D623_10006740</name>
</gene>
<dbReference type="EMBL" id="KE161080">
    <property type="protein sequence ID" value="EPQ01646.1"/>
    <property type="molecule type" value="Genomic_DNA"/>
</dbReference>
<reference evidence="1 2" key="1">
    <citation type="journal article" date="2013" name="Nat. Commun.">
        <title>Genome analysis reveals insights into physiology and longevity of the Brandt's bat Myotis brandtii.</title>
        <authorList>
            <person name="Seim I."/>
            <person name="Fang X."/>
            <person name="Xiong Z."/>
            <person name="Lobanov A.V."/>
            <person name="Huang Z."/>
            <person name="Ma S."/>
            <person name="Feng Y."/>
            <person name="Turanov A.A."/>
            <person name="Zhu Y."/>
            <person name="Lenz T.L."/>
            <person name="Gerashchenko M.V."/>
            <person name="Fan D."/>
            <person name="Hee Yim S."/>
            <person name="Yao X."/>
            <person name="Jordan D."/>
            <person name="Xiong Y."/>
            <person name="Ma Y."/>
            <person name="Lyapunov A.N."/>
            <person name="Chen G."/>
            <person name="Kulakova O.I."/>
            <person name="Sun Y."/>
            <person name="Lee S.G."/>
            <person name="Bronson R.T."/>
            <person name="Moskalev A.A."/>
            <person name="Sunyaev S.R."/>
            <person name="Zhang G."/>
            <person name="Krogh A."/>
            <person name="Wang J."/>
            <person name="Gladyshev V.N."/>
        </authorList>
    </citation>
    <scope>NUCLEOTIDE SEQUENCE [LARGE SCALE GENOMIC DNA]</scope>
</reference>
<evidence type="ECO:0000313" key="1">
    <source>
        <dbReference type="EMBL" id="EPQ01646.1"/>
    </source>
</evidence>
<evidence type="ECO:0000313" key="2">
    <source>
        <dbReference type="Proteomes" id="UP000052978"/>
    </source>
</evidence>
<dbReference type="AlphaFoldDB" id="S7MD91"/>
<dbReference type="Proteomes" id="UP000052978">
    <property type="component" value="Unassembled WGS sequence"/>
</dbReference>
<keyword evidence="2" id="KW-1185">Reference proteome</keyword>